<dbReference type="PANTHER" id="PTHR30408:SF13">
    <property type="entry name" value="TYPE I RESTRICTION ENZYME HINDI SPECIFICITY SUBUNIT"/>
    <property type="match status" value="1"/>
</dbReference>
<dbReference type="SUPFAM" id="SSF116734">
    <property type="entry name" value="DNA methylase specificity domain"/>
    <property type="match status" value="2"/>
</dbReference>
<evidence type="ECO:0000313" key="5">
    <source>
        <dbReference type="EMBL" id="RBQ02939.1"/>
    </source>
</evidence>
<keyword evidence="3" id="KW-0238">DNA-binding</keyword>
<keyword evidence="5" id="KW-0255">Endonuclease</keyword>
<dbReference type="GO" id="GO:0003677">
    <property type="term" value="F:DNA binding"/>
    <property type="evidence" value="ECO:0007669"/>
    <property type="project" value="UniProtKB-KW"/>
</dbReference>
<evidence type="ECO:0000256" key="1">
    <source>
        <dbReference type="ARBA" id="ARBA00010923"/>
    </source>
</evidence>
<evidence type="ECO:0000256" key="2">
    <source>
        <dbReference type="ARBA" id="ARBA00022747"/>
    </source>
</evidence>
<dbReference type="GO" id="GO:0004519">
    <property type="term" value="F:endonuclease activity"/>
    <property type="evidence" value="ECO:0007669"/>
    <property type="project" value="UniProtKB-KW"/>
</dbReference>
<keyword evidence="5" id="KW-0540">Nuclease</keyword>
<dbReference type="GO" id="GO:0009307">
    <property type="term" value="P:DNA restriction-modification system"/>
    <property type="evidence" value="ECO:0007669"/>
    <property type="project" value="UniProtKB-KW"/>
</dbReference>
<dbReference type="CDD" id="cd17260">
    <property type="entry name" value="RMtype1_S_EcoEI-TRD1-CR1_like"/>
    <property type="match status" value="1"/>
</dbReference>
<comment type="caution">
    <text evidence="5">The sequence shown here is derived from an EMBL/GenBank/DDBJ whole genome shotgun (WGS) entry which is preliminary data.</text>
</comment>
<evidence type="ECO:0000313" key="6">
    <source>
        <dbReference type="Proteomes" id="UP000252081"/>
    </source>
</evidence>
<dbReference type="EMBL" id="QNQU01000028">
    <property type="protein sequence ID" value="RBQ02939.1"/>
    <property type="molecule type" value="Genomic_DNA"/>
</dbReference>
<dbReference type="Proteomes" id="UP000252081">
    <property type="component" value="Unassembled WGS sequence"/>
</dbReference>
<reference evidence="5 6" key="1">
    <citation type="submission" date="2018-07" db="EMBL/GenBank/DDBJ databases">
        <title>A draft genome of a endophytic bacteria, a new species of Pedobacter.</title>
        <authorList>
            <person name="Zhang Z.D."/>
            <person name="Chen Z.J."/>
        </authorList>
    </citation>
    <scope>NUCLEOTIDE SEQUENCE [LARGE SCALE GENOMIC DNA]</scope>
    <source>
        <strain evidence="5 6">RS10</strain>
    </source>
</reference>
<dbReference type="AlphaFoldDB" id="A0A366KP27"/>
<keyword evidence="6" id="KW-1185">Reference proteome</keyword>
<dbReference type="Gene3D" id="3.90.220.20">
    <property type="entry name" value="DNA methylase specificity domains"/>
    <property type="match status" value="2"/>
</dbReference>
<proteinExistence type="inferred from homology"/>
<dbReference type="InterPro" id="IPR052021">
    <property type="entry name" value="Type-I_RS_S_subunit"/>
</dbReference>
<dbReference type="InterPro" id="IPR000055">
    <property type="entry name" value="Restrct_endonuc_typeI_TRD"/>
</dbReference>
<organism evidence="5 6">
    <name type="scientific">Pedobacter miscanthi</name>
    <dbReference type="NCBI Taxonomy" id="2259170"/>
    <lineage>
        <taxon>Bacteria</taxon>
        <taxon>Pseudomonadati</taxon>
        <taxon>Bacteroidota</taxon>
        <taxon>Sphingobacteriia</taxon>
        <taxon>Sphingobacteriales</taxon>
        <taxon>Sphingobacteriaceae</taxon>
        <taxon>Pedobacter</taxon>
    </lineage>
</organism>
<name>A0A366KP27_9SPHI</name>
<dbReference type="InterPro" id="IPR044946">
    <property type="entry name" value="Restrct_endonuc_typeI_TRD_sf"/>
</dbReference>
<dbReference type="PANTHER" id="PTHR30408">
    <property type="entry name" value="TYPE-1 RESTRICTION ENZYME ECOKI SPECIFICITY PROTEIN"/>
    <property type="match status" value="1"/>
</dbReference>
<dbReference type="RefSeq" id="WP_113951499.1">
    <property type="nucleotide sequence ID" value="NZ_QNQU01000028.1"/>
</dbReference>
<gene>
    <name evidence="5" type="ORF">DRW42_24445</name>
</gene>
<keyword evidence="2" id="KW-0680">Restriction system</keyword>
<accession>A0A366KP27</accession>
<sequence>MSNWKQTSIGEFINFNPPETIVKGSKSRKIPMEKLGVFQRKINGSEISEYNAGPKFRNGDTLVAKITPCLENGKTAFVDVLNENEVAFGSSEFIVLRENELSDKKFIYYLARSPLFRERAISCMEGTSGRKRVNEGALKRQEILVPELLIQQKIASVLSALDDKIELNNKINAELEAIAKTLYDYWFVQFDFPNAEGKPYKSSGGEMVYNDELRREVPKDWKVREVAELTTLLFRGISPKYTNNDGIQVINQRCIRNNTIDFNLSRIHDSNLKPVNKLLQLGDILVNSTGVGTLGRVALVKRLEQKQTTADSHVTIVRIDDEKANLVFIGETMLKKQFEIEQLGEGSTGQTELSRENLGKLKVLLPNRDLQNKFEEIVLPFLQKRSINEQQNQQLAQLRDWLLPMLMNGQVKVGVVEDMDVEVEAKDMHMKGSLSG</sequence>
<comment type="similarity">
    <text evidence="1">Belongs to the type-I restriction system S methylase family.</text>
</comment>
<dbReference type="OrthoDB" id="9816225at2"/>
<feature type="domain" description="Type I restriction modification DNA specificity" evidence="4">
    <location>
        <begin position="218"/>
        <end position="396"/>
    </location>
</feature>
<feature type="domain" description="Type I restriction modification DNA specificity" evidence="4">
    <location>
        <begin position="1"/>
        <end position="177"/>
    </location>
</feature>
<keyword evidence="5" id="KW-0378">Hydrolase</keyword>
<protein>
    <submittedName>
        <fullName evidence="5">Restriction endonuclease subunit S</fullName>
    </submittedName>
</protein>
<evidence type="ECO:0000259" key="4">
    <source>
        <dbReference type="Pfam" id="PF01420"/>
    </source>
</evidence>
<evidence type="ECO:0000256" key="3">
    <source>
        <dbReference type="ARBA" id="ARBA00023125"/>
    </source>
</evidence>
<dbReference type="Pfam" id="PF01420">
    <property type="entry name" value="Methylase_S"/>
    <property type="match status" value="2"/>
</dbReference>